<dbReference type="SMART" id="SM01215">
    <property type="entry name" value="Fmp27_SW"/>
    <property type="match status" value="1"/>
</dbReference>
<dbReference type="InterPro" id="IPR019449">
    <property type="entry name" value="FMP27_WPPW_RBG"/>
</dbReference>
<dbReference type="Proteomes" id="UP000623467">
    <property type="component" value="Unassembled WGS sequence"/>
</dbReference>
<feature type="domain" description="FMP27/BLTP2/Hobbit GFWDK motif-containing RBG unit" evidence="2">
    <location>
        <begin position="1333"/>
        <end position="1485"/>
    </location>
</feature>
<dbReference type="SMART" id="SM01214">
    <property type="entry name" value="Fmp27_GFWDK"/>
    <property type="match status" value="1"/>
</dbReference>
<feature type="compositionally biased region" description="Basic and acidic residues" evidence="1">
    <location>
        <begin position="2715"/>
        <end position="2728"/>
    </location>
</feature>
<feature type="region of interest" description="Disordered" evidence="1">
    <location>
        <begin position="577"/>
        <end position="600"/>
    </location>
</feature>
<evidence type="ECO:0000259" key="4">
    <source>
        <dbReference type="SMART" id="SM01216"/>
    </source>
</evidence>
<dbReference type="PANTHER" id="PTHR15678">
    <property type="entry name" value="ANTIGEN MLAA-22-RELATED"/>
    <property type="match status" value="1"/>
</dbReference>
<proteinExistence type="predicted"/>
<protein>
    <recommendedName>
        <fullName evidence="7">Golgi-body localization protein domain-containing protein</fullName>
    </recommendedName>
</protein>
<evidence type="ECO:0000256" key="1">
    <source>
        <dbReference type="SAM" id="MobiDB-lite"/>
    </source>
</evidence>
<dbReference type="SMART" id="SM01216">
    <property type="entry name" value="Fmp27_WPPW"/>
    <property type="match status" value="1"/>
</dbReference>
<accession>A0A8H6YAF8</accession>
<feature type="compositionally biased region" description="Polar residues" evidence="1">
    <location>
        <begin position="2525"/>
        <end position="2537"/>
    </location>
</feature>
<evidence type="ECO:0000313" key="5">
    <source>
        <dbReference type="EMBL" id="KAF7355409.1"/>
    </source>
</evidence>
<comment type="caution">
    <text evidence="5">The sequence shown here is derived from an EMBL/GenBank/DDBJ whole genome shotgun (WGS) entry which is preliminary data.</text>
</comment>
<gene>
    <name evidence="5" type="ORF">MSAN_01457600</name>
</gene>
<evidence type="ECO:0000259" key="2">
    <source>
        <dbReference type="SMART" id="SM01214"/>
    </source>
</evidence>
<dbReference type="EMBL" id="JACAZH010000011">
    <property type="protein sequence ID" value="KAF7355409.1"/>
    <property type="molecule type" value="Genomic_DNA"/>
</dbReference>
<feature type="region of interest" description="Disordered" evidence="1">
    <location>
        <begin position="2505"/>
        <end position="2603"/>
    </location>
</feature>
<dbReference type="InterPro" id="IPR019441">
    <property type="entry name" value="FMP27/BLTP2/Hobbit_GFWDK_RBG"/>
</dbReference>
<name>A0A8H6YAF8_9AGAR</name>
<feature type="region of interest" description="Disordered" evidence="1">
    <location>
        <begin position="2044"/>
        <end position="2063"/>
    </location>
</feature>
<dbReference type="OrthoDB" id="1562405at2759"/>
<evidence type="ECO:0008006" key="7">
    <source>
        <dbReference type="Google" id="ProtNLM"/>
    </source>
</evidence>
<dbReference type="PANTHER" id="PTHR15678:SF6">
    <property type="entry name" value="BRIDGE-LIKE LIPID TRANSFER PROTEIN FAMILY MEMBER 2"/>
    <property type="match status" value="1"/>
</dbReference>
<feature type="domain" description="FMP27 WPPW motif-containing RBG unit" evidence="4">
    <location>
        <begin position="1729"/>
        <end position="2160"/>
    </location>
</feature>
<feature type="compositionally biased region" description="Basic and acidic residues" evidence="1">
    <location>
        <begin position="2044"/>
        <end position="2060"/>
    </location>
</feature>
<dbReference type="Pfam" id="PF10344">
    <property type="entry name" value="Hobbit"/>
    <property type="match status" value="2"/>
</dbReference>
<dbReference type="InterPro" id="IPR045167">
    <property type="entry name" value="Hobbit"/>
</dbReference>
<feature type="compositionally biased region" description="Polar residues" evidence="1">
    <location>
        <begin position="2555"/>
        <end position="2566"/>
    </location>
</feature>
<sequence length="2785" mass="310348">MVSTSLLNWILYILRVLLLSPQPDVWWSTFSVWLVRLITFSLLLRTYIIPWTLNRMSRHLRVRSISLRSIRGLYARAGVHTLRVDRISWTWSYVDGSRRITVQVHGSTLEVGSRAPRAAERQNGALSLADFAPSPLAHRLWMLVSQLYSLIDPLLRPLFRSYFAACLRLLISWVPGISQALALDLHSPTITFADIPGTKIVIGTISVRTVLAFTQTEKAEEVRRPAKVPSHARVSYSVGAWRRRFVNSVQRSWDRAWGQTHGSATIDLKLSDIIGSMDSVADSFVITGESVDFFSLPGSIGFNASIGFSPRGGTVDPRSVNASLTMTDAHVDLRSVIDLMESLKRLKRPDQTEPSIEPPREPSPIRVTSSPRLRDSLASPILSPSSLAFFSPVSPTSPRSPFFGAFSVGSITRRHAPPCVKLKETKDTSLLAFLAGASFRMSKITATVSQKSTNEEYKVVVQDIYAKAEMSHPDRNPLHRRWLGSRKNVDQLDPEGYALNFATGQITVDRRAHLSRIRLLVIQSTDFQSLGMQWPINWLHSSPFIGGDPNAPLLVVHARLGAVDLTERLDYIKQIFGDLPPPSQNGPPEPSSPAPAPSHSHAIPRISFEVDCGPICARLIVGAKPVDPSALELRTDGFIVSIMSRFAPRPPLRPSYPSPPPFPDFSIFQVHAQVAVVLKPLFIRVRSKRSESSQITEDPVLLSMEALELTGHGKADASMCEDDNIALVDLPSRVLQLQCTTDALCVELWHPLVIDTLTRILSSLPPSAHKAPSRSPSSIVEKMPKGISATLSLARFVVFITAPDINPDDTMDLCRGFAIRATGLSVQYCSLRHNPDRHSEWRSSTRQKLYLSQETLLPALLAASRTHSSAVFVAIALPDLVLRSAVSTPYDADDPLMAERDDPLLKSQEFLRLNNCQALVSLSSGTFWPTVSHADSCDASLVIPYIHGSLQLAHLYSVLVGVATLRRLAQARPSQIQRSSRGPSPRSQPIQLKCSVTIRTIQIYCALLKQSAALRFDAITLLSAPNKPPVVKWDRGIAWVKALASTNGWRPEPNEDRWEELICLQKWSGTFHPSSIEIEADNARLRIPHDFVLAELILDISVIVKAVKHLAQICISGEYYAVLTPEAEDPKRVPKLLLNIRSLCVEAADDPFESKLAVISRTGLDAAKNRKDREQAFDAKVHSILAAETVSHDAGSPDYNFDANHSVSIEEARKRLDEVHSVDWSMRLNVSKQRQLKDEEGVSRRHFGSQPLRVASSVPNLVDATPIPAISPLFRLVLTNITLNLGPPSFPISELPQFLNKQGNGLPLDTQFSLLVPMHINFGLSSLRVTLRDYPIPLVHIPAQADKTLIVFDFDSDLVVAEEMGTDRSVDWVDCLVVASDYGLPGAAPFSLNIPKTIMPVKSYANPVIDITATAPTTFSWGVSYGPGTQDVMRVVETLSSSPRDSSPGMGFWDKMRLIFHWTARADFAGEVRFQMKGSRDPYNVNGAGAGFALAWQGNPRLLVGHENDDKELIQVTSDSMVIAIPDFSHLMPKSKRKPRGQGEADKPRPFQKICAKFRSGVRFGLGFVMERSCGPECMLCSGTPFQRKCRFFDFLPHYDIKLQKQPRVPTRKSPEDSFNGFRSDFIHLSVSLTSALNAKPGVQLDPNSFHLTPHAFTHFWKWWTLFDGVLSLPIRQGSGWPIRPISPKFGRHLATLKYRITVKNLAIMHAYIDDSRETWADGVTPWIGVKGIIEEFQVDMHQREAEVTVAGLQPNSTKVIRKKPFSAVELVLKGVDLRAMLATFDDPLKLDVGVSSSPQRSNYRILTDLPPTPADSEWMDEDDFIELDWTPPSEPSPHFLPVATCPRFTYFRRGAVTDTTKFVFEKTHTCYLGNEPSVLQVQIDLAKTRIAELQRTITAKQLNGARADADLHTMTKMLTLLEDYITLLQQTEAGSKPTGDTKGHSYHIPADTLSEAEWAEFDNVYQVHCPKIFLDSAIRDIMVQYYYCSRARRGIEYHMATRAVKFIRDQAEDVGVLAGRDKHRSMGTAQAAAHALRKILTGHDERKSSDDGPLHREPPIDLDPLDGWSEGVSLRKGHCCLLLKPQIVLRDDTASVHTCVVAAVQAKLQSYAIMDDANLDDPISGKVMSRTFTKLTGLQTFSPASADYSGDGCVPLEVLIDFRCESNDFERLVPQTEATFHYDKFNRLRLRNNVTSVIRSAEKIGLGNHNHLQDQTDLIQVNIPQFTVTANDQHFHTISNIVTKLLLFSDAAHKTRMNKLETLLFTYDFNDLASVANVVTDLQISLRDAIETELIADISHLTPEAAKLEILKLKAHKMLLSEELSGLFECITLAQDQRENHAEPKSALLLHTYSSEISWRMLDDQREMLAKLVVQNIDFFWLSRQDSSTVNNLTVGNLQAFDGSQDARWAEILSKYDEPANHALLKRGIFVLANWSILAPVGGITIYESFELNFHPMRLQVDAKVGRRIMEYVWPARRNRKQSIEDESITQADNTPEIVLVRSSLDSPRSATRKGALSPPSPTPTARLSASRSFTDLRSAATLAPPSRPGLHRTASSGALRQDSLSVAPAMDPASRKKNRSDSSNKVAQVTRKKTGDAAEMKTRSSQKSFVMVRISSLNLLLSIMKEDSFVCRDAHIRTRDLEYRNQTWSFEELVDQFIPSDMSWKGWVKMAFHQPLVPVLPVARELISKTKWIANNKSGQDVTSPPRPRKMITHAEDDGAESDRSTSSRWRRRKRGDTVQSTVAGAAFTAEPEEESRPPSRNRKFTLFGRTKSSNSASTASNL</sequence>
<feature type="compositionally biased region" description="Pro residues" evidence="1">
    <location>
        <begin position="579"/>
        <end position="596"/>
    </location>
</feature>
<feature type="compositionally biased region" description="Low complexity" evidence="1">
    <location>
        <begin position="2773"/>
        <end position="2785"/>
    </location>
</feature>
<feature type="region of interest" description="Disordered" evidence="1">
    <location>
        <begin position="2698"/>
        <end position="2785"/>
    </location>
</feature>
<reference evidence="5" key="1">
    <citation type="submission" date="2020-05" db="EMBL/GenBank/DDBJ databases">
        <title>Mycena genomes resolve the evolution of fungal bioluminescence.</title>
        <authorList>
            <person name="Tsai I.J."/>
        </authorList>
    </citation>
    <scope>NUCLEOTIDE SEQUENCE</scope>
    <source>
        <strain evidence="5">160909Yilan</strain>
    </source>
</reference>
<organism evidence="5 6">
    <name type="scientific">Mycena sanguinolenta</name>
    <dbReference type="NCBI Taxonomy" id="230812"/>
    <lineage>
        <taxon>Eukaryota</taxon>
        <taxon>Fungi</taxon>
        <taxon>Dikarya</taxon>
        <taxon>Basidiomycota</taxon>
        <taxon>Agaricomycotina</taxon>
        <taxon>Agaricomycetes</taxon>
        <taxon>Agaricomycetidae</taxon>
        <taxon>Agaricales</taxon>
        <taxon>Marasmiineae</taxon>
        <taxon>Mycenaceae</taxon>
        <taxon>Mycena</taxon>
    </lineage>
</organism>
<feature type="domain" description="FMP27 SW motif-containing RBG unit" evidence="3">
    <location>
        <begin position="1211"/>
        <end position="1315"/>
    </location>
</feature>
<evidence type="ECO:0000313" key="6">
    <source>
        <dbReference type="Proteomes" id="UP000623467"/>
    </source>
</evidence>
<feature type="region of interest" description="Disordered" evidence="1">
    <location>
        <begin position="347"/>
        <end position="370"/>
    </location>
</feature>
<evidence type="ECO:0000259" key="3">
    <source>
        <dbReference type="SMART" id="SM01215"/>
    </source>
</evidence>
<dbReference type="InterPro" id="IPR019415">
    <property type="entry name" value="FMP27_SW_RBG"/>
</dbReference>
<keyword evidence="6" id="KW-1185">Reference proteome</keyword>